<dbReference type="GO" id="GO:0006357">
    <property type="term" value="P:regulation of transcription by RNA polymerase II"/>
    <property type="evidence" value="ECO:0007669"/>
    <property type="project" value="InterPro"/>
</dbReference>
<keyword evidence="10" id="KW-0175">Coiled coil</keyword>
<feature type="region of interest" description="Disordered" evidence="11">
    <location>
        <begin position="1"/>
        <end position="21"/>
    </location>
</feature>
<gene>
    <name evidence="9" type="primary">MED9</name>
    <name evidence="12" type="ORF">NLU13_8688</name>
</gene>
<evidence type="ECO:0000256" key="6">
    <source>
        <dbReference type="ARBA" id="ARBA00023163"/>
    </source>
</evidence>
<evidence type="ECO:0000256" key="8">
    <source>
        <dbReference type="ARBA" id="ARBA00025687"/>
    </source>
</evidence>
<protein>
    <recommendedName>
        <fullName evidence="9">Mediator of RNA polymerase II transcription subunit 9</fullName>
    </recommendedName>
    <alternativeName>
        <fullName evidence="9">Mediator complex subunit 9</fullName>
    </alternativeName>
</protein>
<dbReference type="Proteomes" id="UP001175261">
    <property type="component" value="Unassembled WGS sequence"/>
</dbReference>
<keyword evidence="7 9" id="KW-0539">Nucleus</keyword>
<evidence type="ECO:0000256" key="4">
    <source>
        <dbReference type="ARBA" id="ARBA00023015"/>
    </source>
</evidence>
<keyword evidence="13" id="KW-1185">Reference proteome</keyword>
<evidence type="ECO:0000256" key="7">
    <source>
        <dbReference type="ARBA" id="ARBA00023242"/>
    </source>
</evidence>
<keyword evidence="5 9" id="KW-0010">Activator</keyword>
<evidence type="ECO:0000256" key="10">
    <source>
        <dbReference type="SAM" id="Coils"/>
    </source>
</evidence>
<comment type="similarity">
    <text evidence="2 9">Belongs to the Mediator complex subunit 9 family.</text>
</comment>
<dbReference type="AlphaFoldDB" id="A0AA39L589"/>
<name>A0AA39L589_SARSR</name>
<accession>A0AA39L589</accession>
<comment type="subunit">
    <text evidence="3 9">Component of the Mediator complex.</text>
</comment>
<evidence type="ECO:0000313" key="12">
    <source>
        <dbReference type="EMBL" id="KAK0384602.1"/>
    </source>
</evidence>
<reference evidence="12" key="1">
    <citation type="submission" date="2022-10" db="EMBL/GenBank/DDBJ databases">
        <title>Determination and structural analysis of whole genome sequence of Sarocladium strictum F4-1.</title>
        <authorList>
            <person name="Hu L."/>
            <person name="Jiang Y."/>
        </authorList>
    </citation>
    <scope>NUCLEOTIDE SEQUENCE</scope>
    <source>
        <strain evidence="12">F4-1</strain>
    </source>
</reference>
<dbReference type="InterPro" id="IPR011425">
    <property type="entry name" value="Med9"/>
</dbReference>
<evidence type="ECO:0000256" key="2">
    <source>
        <dbReference type="ARBA" id="ARBA00008089"/>
    </source>
</evidence>
<dbReference type="Pfam" id="PF07544">
    <property type="entry name" value="Med9"/>
    <property type="match status" value="1"/>
</dbReference>
<dbReference type="SUPFAM" id="SSF140718">
    <property type="entry name" value="Mediator hinge subcomplex-like"/>
    <property type="match status" value="1"/>
</dbReference>
<evidence type="ECO:0000256" key="3">
    <source>
        <dbReference type="ARBA" id="ARBA00011837"/>
    </source>
</evidence>
<feature type="region of interest" description="Disordered" evidence="11">
    <location>
        <begin position="47"/>
        <end position="72"/>
    </location>
</feature>
<evidence type="ECO:0000256" key="1">
    <source>
        <dbReference type="ARBA" id="ARBA00004123"/>
    </source>
</evidence>
<feature type="coiled-coil region" evidence="10">
    <location>
        <begin position="95"/>
        <end position="129"/>
    </location>
</feature>
<dbReference type="GO" id="GO:0016592">
    <property type="term" value="C:mediator complex"/>
    <property type="evidence" value="ECO:0007669"/>
    <property type="project" value="InterPro"/>
</dbReference>
<feature type="compositionally biased region" description="Low complexity" evidence="11">
    <location>
        <begin position="50"/>
        <end position="68"/>
    </location>
</feature>
<evidence type="ECO:0000256" key="5">
    <source>
        <dbReference type="ARBA" id="ARBA00023159"/>
    </source>
</evidence>
<proteinExistence type="inferred from homology"/>
<organism evidence="12 13">
    <name type="scientific">Sarocladium strictum</name>
    <name type="common">Black bundle disease fungus</name>
    <name type="synonym">Acremonium strictum</name>
    <dbReference type="NCBI Taxonomy" id="5046"/>
    <lineage>
        <taxon>Eukaryota</taxon>
        <taxon>Fungi</taxon>
        <taxon>Dikarya</taxon>
        <taxon>Ascomycota</taxon>
        <taxon>Pezizomycotina</taxon>
        <taxon>Sordariomycetes</taxon>
        <taxon>Hypocreomycetidae</taxon>
        <taxon>Hypocreales</taxon>
        <taxon>Sarocladiaceae</taxon>
        <taxon>Sarocladium</taxon>
    </lineage>
</organism>
<evidence type="ECO:0000256" key="11">
    <source>
        <dbReference type="SAM" id="MobiDB-lite"/>
    </source>
</evidence>
<evidence type="ECO:0000256" key="9">
    <source>
        <dbReference type="RuleBase" id="RU364145"/>
    </source>
</evidence>
<dbReference type="EMBL" id="JAPDFR010000008">
    <property type="protein sequence ID" value="KAK0384602.1"/>
    <property type="molecule type" value="Genomic_DNA"/>
</dbReference>
<dbReference type="InterPro" id="IPR037212">
    <property type="entry name" value="Med7/Med21-like"/>
</dbReference>
<keyword evidence="4 9" id="KW-0805">Transcription regulation</keyword>
<dbReference type="GO" id="GO:0003712">
    <property type="term" value="F:transcription coregulator activity"/>
    <property type="evidence" value="ECO:0007669"/>
    <property type="project" value="InterPro"/>
</dbReference>
<comment type="caution">
    <text evidence="12">The sequence shown here is derived from an EMBL/GenBank/DDBJ whole genome shotgun (WGS) entry which is preliminary data.</text>
</comment>
<comment type="subcellular location">
    <subcellularLocation>
        <location evidence="1 9">Nucleus</location>
    </subcellularLocation>
</comment>
<evidence type="ECO:0000313" key="13">
    <source>
        <dbReference type="Proteomes" id="UP001175261"/>
    </source>
</evidence>
<sequence>MADATTKTASPPTLTLLPPSFSPDSLDVLTSLAHDLARVRAGLLLQAAASDPNPSSQSHQQQPGPAQPLAIKDVPGATDAIKHKLQRARAVVKGLPDMGRGLDEQEREVRELEERIERQRGVLLGLRERGERRGDGEEKMEM</sequence>
<comment type="function">
    <text evidence="8 9">Component of the Mediator complex, a coactivator involved in the regulated transcription of nearly all RNA polymerase II-dependent genes. Mediator functions as a bridge to convey information from gene-specific regulatory proteins to the basal RNA polymerase II transcription machinery. Mediator is recruited to promoters by direct interactions with regulatory proteins and serves as a scaffold for the assembly of a functional preinitiation complex with RNA polymerase II and the general transcription factors.</text>
</comment>
<keyword evidence="6 9" id="KW-0804">Transcription</keyword>